<reference evidence="1 2" key="1">
    <citation type="journal article" date="2012" name="J. Bacteriol.">
        <title>Draft genome of Streptomyces tsukubaensis NRRL 18488, the producer of the clinically important immunosuppressant tacrolimus (FK506).</title>
        <authorList>
            <person name="Barreiro C."/>
            <person name="Prieto C."/>
            <person name="Sola-Landa A."/>
            <person name="Solera E."/>
            <person name="Martinez-Castro M."/>
            <person name="Perez-Redondo R."/>
            <person name="Garcia-Estrada C."/>
            <person name="Aparicio J.F."/>
            <person name="Fernandez-Martinez L.T."/>
            <person name="Santos-Aberturas J."/>
            <person name="Salehi-Najafabadi Z."/>
            <person name="Rodriguez-Garcia A."/>
            <person name="Tauch A."/>
            <person name="Martin J.F."/>
        </authorList>
    </citation>
    <scope>NUCLEOTIDE SEQUENCE [LARGE SCALE GENOMIC DNA]</scope>
    <source>
        <strain evidence="2">DSM 42081 / NBRC 108919 / NRRL 18488 / 9993</strain>
    </source>
</reference>
<dbReference type="EMBL" id="CP029159">
    <property type="protein sequence ID" value="QKM71267.1"/>
    <property type="molecule type" value="Genomic_DNA"/>
</dbReference>
<protein>
    <submittedName>
        <fullName evidence="1">Uncharacterized protein</fullName>
    </submittedName>
</protein>
<proteinExistence type="predicted"/>
<gene>
    <name evidence="1" type="ORF">STSU_033320</name>
</gene>
<evidence type="ECO:0000313" key="1">
    <source>
        <dbReference type="EMBL" id="QKM71267.1"/>
    </source>
</evidence>
<evidence type="ECO:0000313" key="2">
    <source>
        <dbReference type="Proteomes" id="UP000005940"/>
    </source>
</evidence>
<sequence>MREGRMVPVDREGSAVAPRAAASADRARPVARTAVGGLLAAGNLLTGWLLVTSFLVRPPGGAWDRASITAAGVPAMSAHIGSWLTEWATFHLVRWRLVPPWWYAVPIAVGTVSLVWLFVLTEK</sequence>
<dbReference type="RefSeq" id="WP_006351086.1">
    <property type="nucleotide sequence ID" value="NZ_CP029159.1"/>
</dbReference>
<dbReference type="AlphaFoldDB" id="I2MT47"/>
<organism evidence="1 2">
    <name type="scientific">Streptomyces tsukubensis (strain DSM 42081 / NBRC 108919 / NRRL 18488 / 9993)</name>
    <dbReference type="NCBI Taxonomy" id="1114943"/>
    <lineage>
        <taxon>Bacteria</taxon>
        <taxon>Bacillati</taxon>
        <taxon>Actinomycetota</taxon>
        <taxon>Actinomycetes</taxon>
        <taxon>Kitasatosporales</taxon>
        <taxon>Streptomycetaceae</taxon>
        <taxon>Streptomyces</taxon>
    </lineage>
</organism>
<dbReference type="Proteomes" id="UP000005940">
    <property type="component" value="Chromosome"/>
</dbReference>
<accession>I2MT47</accession>
<name>I2MT47_STRT9</name>
<keyword evidence="2" id="KW-1185">Reference proteome</keyword>